<comment type="cofactor">
    <cofactor evidence="6">
        <name>FAD</name>
        <dbReference type="ChEBI" id="CHEBI:57692"/>
    </cofactor>
    <text evidence="6">Binds 1 FAD per subunit.</text>
</comment>
<evidence type="ECO:0000256" key="4">
    <source>
        <dbReference type="ARBA" id="ARBA00022857"/>
    </source>
</evidence>
<evidence type="ECO:0000256" key="6">
    <source>
        <dbReference type="HAMAP-Rule" id="MF_01685"/>
    </source>
</evidence>
<comment type="subunit">
    <text evidence="1 6">Homodimer.</text>
</comment>
<accession>A0A430AHY6</accession>
<dbReference type="EMBL" id="NGJZ01000001">
    <property type="protein sequence ID" value="RSU07695.1"/>
    <property type="molecule type" value="Genomic_DNA"/>
</dbReference>
<dbReference type="Gene3D" id="3.50.50.60">
    <property type="entry name" value="FAD/NAD(P)-binding domain"/>
    <property type="match status" value="2"/>
</dbReference>
<feature type="binding site" evidence="6">
    <location>
        <position position="49"/>
    </location>
    <ligand>
        <name>FAD</name>
        <dbReference type="ChEBI" id="CHEBI:57692"/>
    </ligand>
</feature>
<evidence type="ECO:0000256" key="2">
    <source>
        <dbReference type="ARBA" id="ARBA00022630"/>
    </source>
</evidence>
<name>A0A430AHY6_9ENTE</name>
<reference evidence="8 9" key="1">
    <citation type="submission" date="2017-05" db="EMBL/GenBank/DDBJ databases">
        <title>Vagococcus spp. assemblies.</title>
        <authorList>
            <person name="Gulvik C.A."/>
        </authorList>
    </citation>
    <scope>NUCLEOTIDE SEQUENCE [LARGE SCALE GENOMIC DNA]</scope>
    <source>
        <strain evidence="8 9">DSM 24756</strain>
    </source>
</reference>
<dbReference type="SUPFAM" id="SSF51905">
    <property type="entry name" value="FAD/NAD(P)-binding domain"/>
    <property type="match status" value="1"/>
</dbReference>
<dbReference type="AlphaFoldDB" id="A0A430AHY6"/>
<protein>
    <recommendedName>
        <fullName evidence="6">Ferredoxin--NADP reductase</fullName>
        <shortName evidence="6">FNR</shortName>
        <shortName evidence="6">Fd-NADP(+) reductase</shortName>
        <ecNumber evidence="6">1.18.1.2</ecNumber>
    </recommendedName>
</protein>
<feature type="domain" description="FAD/NAD(P)-binding" evidence="7">
    <location>
        <begin position="8"/>
        <end position="315"/>
    </location>
</feature>
<evidence type="ECO:0000313" key="8">
    <source>
        <dbReference type="EMBL" id="RSU07695.1"/>
    </source>
</evidence>
<keyword evidence="2 6" id="KW-0285">Flavoprotein</keyword>
<comment type="caution">
    <text evidence="6">Lacks conserved residue(s) required for the propagation of feature annotation.</text>
</comment>
<dbReference type="PANTHER" id="PTHR48105">
    <property type="entry name" value="THIOREDOXIN REDUCTASE 1-RELATED-RELATED"/>
    <property type="match status" value="1"/>
</dbReference>
<dbReference type="InterPro" id="IPR022890">
    <property type="entry name" value="Fd--NADP_Rdtase_type_2"/>
</dbReference>
<dbReference type="Pfam" id="PF07992">
    <property type="entry name" value="Pyr_redox_2"/>
    <property type="match status" value="1"/>
</dbReference>
<dbReference type="InterPro" id="IPR036188">
    <property type="entry name" value="FAD/NAD-bd_sf"/>
</dbReference>
<comment type="caution">
    <text evidence="8">The sequence shown here is derived from an EMBL/GenBank/DDBJ whole genome shotgun (WGS) entry which is preliminary data.</text>
</comment>
<dbReference type="RefSeq" id="WP_126821605.1">
    <property type="nucleotide sequence ID" value="NZ_JBHLWU010000001.1"/>
</dbReference>
<dbReference type="OrthoDB" id="9806179at2"/>
<evidence type="ECO:0000256" key="1">
    <source>
        <dbReference type="ARBA" id="ARBA00011738"/>
    </source>
</evidence>
<dbReference type="InterPro" id="IPR023753">
    <property type="entry name" value="FAD/NAD-binding_dom"/>
</dbReference>
<proteinExistence type="inferred from homology"/>
<sequence length="352" mass="39492">MRHVTELFDITIIGAGPAGLYSAFYSGLREMKTKIIEAHPYLGGKMNVYQDKIVWDIGGVAPKPARLIMEDLIQQAQVFHPTVVKNQQIMTITKEDDQFILQAKSGEKHYTKTILLATGYGIVTPKKLILKAGKPIEAKNVYYHVKAMQDWQRKRLVISGGSDSALEWALFLQELGAQVTLVYRKSQSELKAHEATITKLIKNQIECYFETEIEDISMDAEGDFVKIVHLVNRKTNEKHNVEVEGLVVSHGFESKNPLLQQGVLGIELMDEYYVAATSKGEANVPGIFVAGDLAQYQGKVHLLAGVFQDAINAVNAAKKYVSPKAHERGYVSSHNQLFEEKNKKIKKDYQIE</sequence>
<keyword evidence="9" id="KW-1185">Reference proteome</keyword>
<keyword evidence="4 6" id="KW-0521">NADP</keyword>
<feature type="binding site" evidence="6">
    <location>
        <position position="89"/>
    </location>
    <ligand>
        <name>FAD</name>
        <dbReference type="ChEBI" id="CHEBI:57692"/>
    </ligand>
</feature>
<feature type="binding site" evidence="6">
    <location>
        <position position="292"/>
    </location>
    <ligand>
        <name>FAD</name>
        <dbReference type="ChEBI" id="CHEBI:57692"/>
    </ligand>
</feature>
<evidence type="ECO:0000256" key="5">
    <source>
        <dbReference type="ARBA" id="ARBA00023002"/>
    </source>
</evidence>
<dbReference type="PRINTS" id="PR00469">
    <property type="entry name" value="PNDRDTASEII"/>
</dbReference>
<feature type="binding site" evidence="6">
    <location>
        <position position="333"/>
    </location>
    <ligand>
        <name>FAD</name>
        <dbReference type="ChEBI" id="CHEBI:57692"/>
    </ligand>
</feature>
<evidence type="ECO:0000256" key="3">
    <source>
        <dbReference type="ARBA" id="ARBA00022827"/>
    </source>
</evidence>
<comment type="similarity">
    <text evidence="6">Belongs to the ferredoxin--NADP reductase type 2 family.</text>
</comment>
<dbReference type="GO" id="GO:0004324">
    <property type="term" value="F:ferredoxin-NADP+ reductase activity"/>
    <property type="evidence" value="ECO:0007669"/>
    <property type="project" value="UniProtKB-UniRule"/>
</dbReference>
<keyword evidence="3 6" id="KW-0274">FAD</keyword>
<organism evidence="8 9">
    <name type="scientific">Vagococcus entomophilus</name>
    <dbReference type="NCBI Taxonomy" id="1160095"/>
    <lineage>
        <taxon>Bacteria</taxon>
        <taxon>Bacillati</taxon>
        <taxon>Bacillota</taxon>
        <taxon>Bacilli</taxon>
        <taxon>Lactobacillales</taxon>
        <taxon>Enterococcaceae</taxon>
        <taxon>Vagococcus</taxon>
    </lineage>
</organism>
<gene>
    <name evidence="8" type="ORF">CBF30_00190</name>
</gene>
<dbReference type="HAMAP" id="MF_01685">
    <property type="entry name" value="FENR2"/>
    <property type="match status" value="1"/>
</dbReference>
<feature type="binding site" evidence="6">
    <location>
        <position position="45"/>
    </location>
    <ligand>
        <name>FAD</name>
        <dbReference type="ChEBI" id="CHEBI:57692"/>
    </ligand>
</feature>
<feature type="binding site" evidence="6">
    <location>
        <position position="37"/>
    </location>
    <ligand>
        <name>FAD</name>
        <dbReference type="ChEBI" id="CHEBI:57692"/>
    </ligand>
</feature>
<comment type="catalytic activity">
    <reaction evidence="6">
        <text>2 reduced [2Fe-2S]-[ferredoxin] + NADP(+) + H(+) = 2 oxidized [2Fe-2S]-[ferredoxin] + NADPH</text>
        <dbReference type="Rhea" id="RHEA:20125"/>
        <dbReference type="Rhea" id="RHEA-COMP:10000"/>
        <dbReference type="Rhea" id="RHEA-COMP:10001"/>
        <dbReference type="ChEBI" id="CHEBI:15378"/>
        <dbReference type="ChEBI" id="CHEBI:33737"/>
        <dbReference type="ChEBI" id="CHEBI:33738"/>
        <dbReference type="ChEBI" id="CHEBI:57783"/>
        <dbReference type="ChEBI" id="CHEBI:58349"/>
        <dbReference type="EC" id="1.18.1.2"/>
    </reaction>
</comment>
<dbReference type="InterPro" id="IPR050097">
    <property type="entry name" value="Ferredoxin-NADP_redctase_2"/>
</dbReference>
<dbReference type="GO" id="GO:0050660">
    <property type="term" value="F:flavin adenine dinucleotide binding"/>
    <property type="evidence" value="ECO:0007669"/>
    <property type="project" value="UniProtKB-UniRule"/>
</dbReference>
<keyword evidence="5 6" id="KW-0560">Oxidoreductase</keyword>
<dbReference type="PRINTS" id="PR00368">
    <property type="entry name" value="FADPNR"/>
</dbReference>
<evidence type="ECO:0000313" key="9">
    <source>
        <dbReference type="Proteomes" id="UP000288669"/>
    </source>
</evidence>
<evidence type="ECO:0000259" key="7">
    <source>
        <dbReference type="Pfam" id="PF07992"/>
    </source>
</evidence>
<dbReference type="Proteomes" id="UP000288669">
    <property type="component" value="Unassembled WGS sequence"/>
</dbReference>
<dbReference type="GO" id="GO:0050661">
    <property type="term" value="F:NADP binding"/>
    <property type="evidence" value="ECO:0007669"/>
    <property type="project" value="UniProtKB-UniRule"/>
</dbReference>
<dbReference type="EC" id="1.18.1.2" evidence="6"/>